<proteinExistence type="predicted"/>
<accession>A0A8S5PB55</accession>
<evidence type="ECO:0000313" key="1">
    <source>
        <dbReference type="EMBL" id="DAE04302.1"/>
    </source>
</evidence>
<protein>
    <submittedName>
        <fullName evidence="1">Uncharacterized protein</fullName>
    </submittedName>
</protein>
<sequence>MSKIFELTDKDFEGLWMACKFNGYTPIRAIDKLLTIKKIEHKNLDVKVHHPRGLGGRQETQYQFYYIDEDNKEVNALADKRGFRVTTNFYNID</sequence>
<organism evidence="1">
    <name type="scientific">Myoviridae sp. ctFPV8</name>
    <dbReference type="NCBI Taxonomy" id="2825068"/>
    <lineage>
        <taxon>Viruses</taxon>
        <taxon>Duplodnaviria</taxon>
        <taxon>Heunggongvirae</taxon>
        <taxon>Uroviricota</taxon>
        <taxon>Caudoviricetes</taxon>
    </lineage>
</organism>
<name>A0A8S5PB55_9CAUD</name>
<dbReference type="EMBL" id="BK015385">
    <property type="protein sequence ID" value="DAE04302.1"/>
    <property type="molecule type" value="Genomic_DNA"/>
</dbReference>
<reference evidence="1" key="1">
    <citation type="journal article" date="2021" name="Proc. Natl. Acad. Sci. U.S.A.">
        <title>A Catalog of Tens of Thousands of Viruses from Human Metagenomes Reveals Hidden Associations with Chronic Diseases.</title>
        <authorList>
            <person name="Tisza M.J."/>
            <person name="Buck C.B."/>
        </authorList>
    </citation>
    <scope>NUCLEOTIDE SEQUENCE</scope>
    <source>
        <strain evidence="1">CtFPV8</strain>
    </source>
</reference>